<sequence>MLKGKTIIVTGANRGIGKAIALKLGKIGANVIVNYRSNEKEASEVVAEIKELGGEASMVKADVSRYEDAENLINEAKNIYGSIYGVVNNAGITKDTLILRMKEEDFDAVINTNLKGTFNCCKAATPHLIKARQGRIVNISSVIGLIGNVGQINYAASKAGILGVTKSLAREIGARGITVNAIAPGFIESDMTEVLADKYKEDILKNIPLKKLGKAEDVANAVAFLMSEESQYITGQVLNVDGGMVM</sequence>
<dbReference type="CDD" id="cd05333">
    <property type="entry name" value="BKR_SDR_c"/>
    <property type="match status" value="1"/>
</dbReference>
<feature type="binding site" evidence="9">
    <location>
        <position position="187"/>
    </location>
    <ligand>
        <name>NADP(+)</name>
        <dbReference type="ChEBI" id="CHEBI:58349"/>
    </ligand>
</feature>
<dbReference type="FunFam" id="3.40.50.720:FF:000115">
    <property type="entry name" value="3-oxoacyl-[acyl-carrier-protein] reductase FabG"/>
    <property type="match status" value="1"/>
</dbReference>
<dbReference type="InterPro" id="IPR057326">
    <property type="entry name" value="KR_dom"/>
</dbReference>
<dbReference type="InterPro" id="IPR011284">
    <property type="entry name" value="3oxo_ACP_reduc"/>
</dbReference>
<dbReference type="NCBIfam" id="NF009466">
    <property type="entry name" value="PRK12826.1-2"/>
    <property type="match status" value="1"/>
</dbReference>
<name>A0A7D6VV29_9CLOT</name>
<accession>A0A7D6VV29</accession>
<dbReference type="NCBIfam" id="NF005559">
    <property type="entry name" value="PRK07231.1"/>
    <property type="match status" value="1"/>
</dbReference>
<keyword evidence="4 9" id="KW-0521">NADP</keyword>
<protein>
    <recommendedName>
        <fullName evidence="3 10">3-oxoacyl-[acyl-carrier-protein] reductase</fullName>
        <ecNumber evidence="3 10">1.1.1.100</ecNumber>
    </recommendedName>
</protein>
<keyword evidence="10" id="KW-0276">Fatty acid metabolism</keyword>
<dbReference type="NCBIfam" id="TIGR01830">
    <property type="entry name" value="3oxo_ACP_reduc"/>
    <property type="match status" value="1"/>
</dbReference>
<dbReference type="InterPro" id="IPR002347">
    <property type="entry name" value="SDR_fam"/>
</dbReference>
<feature type="binding site" evidence="9">
    <location>
        <position position="89"/>
    </location>
    <ligand>
        <name>NADP(+)</name>
        <dbReference type="ChEBI" id="CHEBI:58349"/>
    </ligand>
</feature>
<dbReference type="PRINTS" id="PR00081">
    <property type="entry name" value="GDHRDH"/>
</dbReference>
<evidence type="ECO:0000313" key="13">
    <source>
        <dbReference type="Proteomes" id="UP000512286"/>
    </source>
</evidence>
<comment type="subunit">
    <text evidence="10">Homotetramer.</text>
</comment>
<feature type="active site" description="Proton acceptor" evidence="8">
    <location>
        <position position="154"/>
    </location>
</feature>
<evidence type="ECO:0000256" key="10">
    <source>
        <dbReference type="RuleBase" id="RU366074"/>
    </source>
</evidence>
<evidence type="ECO:0000256" key="5">
    <source>
        <dbReference type="ARBA" id="ARBA00023002"/>
    </source>
</evidence>
<keyword evidence="5 10" id="KW-0560">Oxidoreductase</keyword>
<dbReference type="PRINTS" id="PR00080">
    <property type="entry name" value="SDRFAMILY"/>
</dbReference>
<dbReference type="SMART" id="SM00822">
    <property type="entry name" value="PKS_KR"/>
    <property type="match status" value="1"/>
</dbReference>
<dbReference type="UniPathway" id="UPA00094"/>
<comment type="similarity">
    <text evidence="2 10">Belongs to the short-chain dehydrogenases/reductases (SDR) family.</text>
</comment>
<evidence type="ECO:0000256" key="3">
    <source>
        <dbReference type="ARBA" id="ARBA00012948"/>
    </source>
</evidence>
<dbReference type="PROSITE" id="PS00061">
    <property type="entry name" value="ADH_SHORT"/>
    <property type="match status" value="1"/>
</dbReference>
<organism evidence="12 13">
    <name type="scientific">Clostridium intestinale</name>
    <dbReference type="NCBI Taxonomy" id="36845"/>
    <lineage>
        <taxon>Bacteria</taxon>
        <taxon>Bacillati</taxon>
        <taxon>Bacillota</taxon>
        <taxon>Clostridia</taxon>
        <taxon>Eubacteriales</taxon>
        <taxon>Clostridiaceae</taxon>
        <taxon>Clostridium</taxon>
    </lineage>
</organism>
<comment type="catalytic activity">
    <reaction evidence="7 10">
        <text>a (3R)-hydroxyacyl-[ACP] + NADP(+) = a 3-oxoacyl-[ACP] + NADPH + H(+)</text>
        <dbReference type="Rhea" id="RHEA:17397"/>
        <dbReference type="Rhea" id="RHEA-COMP:9916"/>
        <dbReference type="Rhea" id="RHEA-COMP:9945"/>
        <dbReference type="ChEBI" id="CHEBI:15378"/>
        <dbReference type="ChEBI" id="CHEBI:57783"/>
        <dbReference type="ChEBI" id="CHEBI:58349"/>
        <dbReference type="ChEBI" id="CHEBI:78776"/>
        <dbReference type="ChEBI" id="CHEBI:78827"/>
        <dbReference type="EC" id="1.1.1.100"/>
    </reaction>
</comment>
<evidence type="ECO:0000256" key="4">
    <source>
        <dbReference type="ARBA" id="ARBA00022857"/>
    </source>
</evidence>
<dbReference type="InterPro" id="IPR036291">
    <property type="entry name" value="NAD(P)-bd_dom_sf"/>
</dbReference>
<evidence type="ECO:0000259" key="11">
    <source>
        <dbReference type="SMART" id="SM00822"/>
    </source>
</evidence>
<evidence type="ECO:0000256" key="2">
    <source>
        <dbReference type="ARBA" id="ARBA00006484"/>
    </source>
</evidence>
<gene>
    <name evidence="12" type="primary">fabG</name>
    <name evidence="12" type="ORF">HZF06_09280</name>
</gene>
<dbReference type="GO" id="GO:0051287">
    <property type="term" value="F:NAD binding"/>
    <property type="evidence" value="ECO:0007669"/>
    <property type="project" value="UniProtKB-UniRule"/>
</dbReference>
<dbReference type="InterPro" id="IPR050259">
    <property type="entry name" value="SDR"/>
</dbReference>
<dbReference type="GO" id="GO:0004316">
    <property type="term" value="F:3-oxoacyl-[acyl-carrier-protein] reductase (NADPH) activity"/>
    <property type="evidence" value="ECO:0007669"/>
    <property type="project" value="UniProtKB-UniRule"/>
</dbReference>
<comment type="function">
    <text evidence="10">Catalyzes the NADPH-dependent reduction of beta-ketoacyl-ACP substrates to beta-hydroxyacyl-ACP products, the first reductive step in the elongation cycle of fatty acid biosynthesis.</text>
</comment>
<dbReference type="Gene3D" id="3.40.50.720">
    <property type="entry name" value="NAD(P)-binding Rossmann-like Domain"/>
    <property type="match status" value="1"/>
</dbReference>
<evidence type="ECO:0000256" key="1">
    <source>
        <dbReference type="ARBA" id="ARBA00005194"/>
    </source>
</evidence>
<dbReference type="SUPFAM" id="SSF51735">
    <property type="entry name" value="NAD(P)-binding Rossmann-fold domains"/>
    <property type="match status" value="1"/>
</dbReference>
<dbReference type="PANTHER" id="PTHR42879">
    <property type="entry name" value="3-OXOACYL-(ACYL-CARRIER-PROTEIN) REDUCTASE"/>
    <property type="match status" value="1"/>
</dbReference>
<proteinExistence type="inferred from homology"/>
<keyword evidence="10" id="KW-0443">Lipid metabolism</keyword>
<dbReference type="InterPro" id="IPR020904">
    <property type="entry name" value="Sc_DH/Rdtase_CS"/>
</dbReference>
<dbReference type="RefSeq" id="WP_181603283.1">
    <property type="nucleotide sequence ID" value="NZ_CP059378.1"/>
</dbReference>
<evidence type="ECO:0000256" key="8">
    <source>
        <dbReference type="PIRSR" id="PIRSR611284-1"/>
    </source>
</evidence>
<dbReference type="KEGG" id="cint:HZF06_09280"/>
<feature type="binding site" evidence="9">
    <location>
        <begin position="11"/>
        <end position="14"/>
    </location>
    <ligand>
        <name>NADP(+)</name>
        <dbReference type="ChEBI" id="CHEBI:58349"/>
    </ligand>
</feature>
<dbReference type="PANTHER" id="PTHR42879:SF2">
    <property type="entry name" value="3-OXOACYL-[ACYL-CARRIER-PROTEIN] REDUCTASE FABG"/>
    <property type="match status" value="1"/>
</dbReference>
<dbReference type="EC" id="1.1.1.100" evidence="3 10"/>
<comment type="pathway">
    <text evidence="1 10">Lipid metabolism; fatty acid biosynthesis.</text>
</comment>
<evidence type="ECO:0000256" key="9">
    <source>
        <dbReference type="PIRSR" id="PIRSR611284-2"/>
    </source>
</evidence>
<dbReference type="GO" id="GO:0006633">
    <property type="term" value="P:fatty acid biosynthetic process"/>
    <property type="evidence" value="ECO:0007669"/>
    <property type="project" value="UniProtKB-UniPathway"/>
</dbReference>
<evidence type="ECO:0000313" key="12">
    <source>
        <dbReference type="EMBL" id="QLY81757.1"/>
    </source>
</evidence>
<dbReference type="GO" id="GO:0008202">
    <property type="term" value="P:steroid metabolic process"/>
    <property type="evidence" value="ECO:0007669"/>
    <property type="project" value="UniProtKB-KW"/>
</dbReference>
<keyword evidence="10" id="KW-0275">Fatty acid biosynthesis</keyword>
<feature type="domain" description="Ketoreductase" evidence="11">
    <location>
        <begin position="5"/>
        <end position="185"/>
    </location>
</feature>
<dbReference type="NCBIfam" id="NF004200">
    <property type="entry name" value="PRK05653.1-5"/>
    <property type="match status" value="1"/>
</dbReference>
<keyword evidence="10" id="KW-0444">Lipid biosynthesis</keyword>
<evidence type="ECO:0000256" key="7">
    <source>
        <dbReference type="ARBA" id="ARBA00048508"/>
    </source>
</evidence>
<feature type="binding site" evidence="9">
    <location>
        <begin position="154"/>
        <end position="158"/>
    </location>
    <ligand>
        <name>NADP(+)</name>
        <dbReference type="ChEBI" id="CHEBI:58349"/>
    </ligand>
</feature>
<keyword evidence="6" id="KW-0753">Steroid metabolism</keyword>
<dbReference type="Proteomes" id="UP000512286">
    <property type="component" value="Chromosome"/>
</dbReference>
<reference evidence="12 13" key="1">
    <citation type="submission" date="2020-07" db="EMBL/GenBank/DDBJ databases">
        <title>Electron transfer.</title>
        <authorList>
            <person name="Huang L."/>
            <person name="Liu X."/>
            <person name="Zhou S."/>
        </authorList>
    </citation>
    <scope>NUCLEOTIDE SEQUENCE [LARGE SCALE GENOMIC DNA]</scope>
    <source>
        <strain evidence="12 13">Lx1</strain>
    </source>
</reference>
<dbReference type="Pfam" id="PF13561">
    <property type="entry name" value="adh_short_C2"/>
    <property type="match status" value="1"/>
</dbReference>
<dbReference type="AlphaFoldDB" id="A0A7D6VV29"/>
<dbReference type="EMBL" id="CP059378">
    <property type="protein sequence ID" value="QLY81757.1"/>
    <property type="molecule type" value="Genomic_DNA"/>
</dbReference>
<evidence type="ECO:0000256" key="6">
    <source>
        <dbReference type="ARBA" id="ARBA00023221"/>
    </source>
</evidence>